<organism evidence="1 2">
    <name type="scientific">Hibiscus sabdariffa</name>
    <name type="common">roselle</name>
    <dbReference type="NCBI Taxonomy" id="183260"/>
    <lineage>
        <taxon>Eukaryota</taxon>
        <taxon>Viridiplantae</taxon>
        <taxon>Streptophyta</taxon>
        <taxon>Embryophyta</taxon>
        <taxon>Tracheophyta</taxon>
        <taxon>Spermatophyta</taxon>
        <taxon>Magnoliopsida</taxon>
        <taxon>eudicotyledons</taxon>
        <taxon>Gunneridae</taxon>
        <taxon>Pentapetalae</taxon>
        <taxon>rosids</taxon>
        <taxon>malvids</taxon>
        <taxon>Malvales</taxon>
        <taxon>Malvaceae</taxon>
        <taxon>Malvoideae</taxon>
        <taxon>Hibiscus</taxon>
    </lineage>
</organism>
<dbReference type="Proteomes" id="UP001472677">
    <property type="component" value="Unassembled WGS sequence"/>
</dbReference>
<sequence length="278" mass="31883">MDNQECQEPQETQTQEESHQEAEESHLKVQAKLIKTILKFYADVFLTPIKEMEVETGALIKRISELLDSQESGLFGEGTLIIHKIISMVFQFSEEISNLLDGCDSTQLELILGFLVDTVGFLVDTVPGDLEWEQEVASWINELMVKMELVNVNQDQISTSLNNASSSFLSCHGKKILAEEMGMFKKSEKQVAYLVQEVSILKKITENNLKELKVAQKEINNLKIEVKQLEKSREDCSFLQWGFCKLMDKFAEWLLEATADYLMTQLMKWTSHIFSRLL</sequence>
<proteinExistence type="predicted"/>
<protein>
    <submittedName>
        <fullName evidence="1">Uncharacterized protein</fullName>
    </submittedName>
</protein>
<evidence type="ECO:0000313" key="1">
    <source>
        <dbReference type="EMBL" id="KAK8516706.1"/>
    </source>
</evidence>
<reference evidence="1 2" key="1">
    <citation type="journal article" date="2024" name="G3 (Bethesda)">
        <title>Genome assembly of Hibiscus sabdariffa L. provides insights into metabolisms of medicinal natural products.</title>
        <authorList>
            <person name="Kim T."/>
        </authorList>
    </citation>
    <scope>NUCLEOTIDE SEQUENCE [LARGE SCALE GENOMIC DNA]</scope>
    <source>
        <strain evidence="1">TK-2024</strain>
        <tissue evidence="1">Old leaves</tissue>
    </source>
</reference>
<gene>
    <name evidence="1" type="ORF">V6N12_049427</name>
</gene>
<comment type="caution">
    <text evidence="1">The sequence shown here is derived from an EMBL/GenBank/DDBJ whole genome shotgun (WGS) entry which is preliminary data.</text>
</comment>
<name>A0ABR2CBR7_9ROSI</name>
<dbReference type="EMBL" id="JBBPBM010000057">
    <property type="protein sequence ID" value="KAK8516706.1"/>
    <property type="molecule type" value="Genomic_DNA"/>
</dbReference>
<evidence type="ECO:0000313" key="2">
    <source>
        <dbReference type="Proteomes" id="UP001472677"/>
    </source>
</evidence>
<accession>A0ABR2CBR7</accession>
<keyword evidence="2" id="KW-1185">Reference proteome</keyword>